<feature type="domain" description="Transposase-like Mu C-terminal" evidence="2">
    <location>
        <begin position="245"/>
        <end position="314"/>
    </location>
</feature>
<evidence type="ECO:0000259" key="1">
    <source>
        <dbReference type="Pfam" id="PF02914"/>
    </source>
</evidence>
<dbReference type="InterPro" id="IPR012337">
    <property type="entry name" value="RNaseH-like_sf"/>
</dbReference>
<dbReference type="Gene3D" id="3.30.420.10">
    <property type="entry name" value="Ribonuclease H-like superfamily/Ribonuclease H"/>
    <property type="match status" value="1"/>
</dbReference>
<feature type="non-terminal residue" evidence="3">
    <location>
        <position position="1"/>
    </location>
</feature>
<evidence type="ECO:0000259" key="2">
    <source>
        <dbReference type="Pfam" id="PF09299"/>
    </source>
</evidence>
<dbReference type="Proteomes" id="UP000003345">
    <property type="component" value="Unassembled WGS sequence"/>
</dbReference>
<dbReference type="GO" id="GO:0003677">
    <property type="term" value="F:DNA binding"/>
    <property type="evidence" value="ECO:0007669"/>
    <property type="project" value="InterPro"/>
</dbReference>
<dbReference type="Pfam" id="PF02914">
    <property type="entry name" value="DDE_2"/>
    <property type="match status" value="1"/>
</dbReference>
<evidence type="ECO:0000313" key="4">
    <source>
        <dbReference type="Proteomes" id="UP000003345"/>
    </source>
</evidence>
<protein>
    <submittedName>
        <fullName evidence="3">Bacteriophage Mu transposase</fullName>
    </submittedName>
</protein>
<reference evidence="3 4" key="1">
    <citation type="submission" date="2012-04" db="EMBL/GenBank/DDBJ databases">
        <authorList>
            <person name="Harkins D.M."/>
            <person name="Madupu R."/>
            <person name="Durkin A.S."/>
            <person name="Torralba M."/>
            <person name="Methe B."/>
            <person name="Sutton G.G."/>
            <person name="Nelson K.E."/>
        </authorList>
    </citation>
    <scope>NUCLEOTIDE SEQUENCE [LARGE SCALE GENOMIC DNA]</scope>
    <source>
        <strain evidence="3 4">HK411</strain>
    </source>
</reference>
<dbReference type="Gene3D" id="6.10.250.2550">
    <property type="match status" value="1"/>
</dbReference>
<dbReference type="AlphaFoldDB" id="I2NI76"/>
<dbReference type="SUPFAM" id="SSF53098">
    <property type="entry name" value="Ribonuclease H-like"/>
    <property type="match status" value="1"/>
</dbReference>
<accession>I2NI76</accession>
<dbReference type="PATRIC" id="fig|1095743.3.peg.1108"/>
<comment type="caution">
    <text evidence="3">The sequence shown here is derived from an EMBL/GenBank/DDBJ whole genome shotgun (WGS) entry which is preliminary data.</text>
</comment>
<sequence length="434" mass="49580">YALSRLYPSQVRTVAMLQAMEWINGDGYQHNVWVRFPDGEIKRPKTWLWQDVRTRKVLAARTDKSENTDTIRLSLLDVISRYGLPKHLTIDNTRAAANKKMTGGVKNRYRYQVNENEVQGIIPALGIELHWTSIQFGKGRGQAKPIERAFSHGGLGDYVDKHLLLRGAYAGANAYEKPDYDGKNGAEQPVDYATFLMALEQGIQQWNNVGNRLTEICAGKSSYAEAFERDWAVAEKRPINQSQMRLLLTLHEEVRLNQDGTFYLNAGKIGSNKNRYESLALIGTSHKRVVVRYDPANLHDKVWVYALTGEYLAEAEITEKAGFGDQMAGREHNKAMRNWVKHTEKAAKERAKAEEMELSNYAPTVEFEERFLEMLPEPVKAPQTQAEEVEYEEVLDFNAVRKIPKAVEVEAEEISEFNRDWEKGLELLKKSKGR</sequence>
<dbReference type="InterPro" id="IPR004189">
    <property type="entry name" value="Phage_Mu_transposase"/>
</dbReference>
<dbReference type="GO" id="GO:0015074">
    <property type="term" value="P:DNA integration"/>
    <property type="evidence" value="ECO:0007669"/>
    <property type="project" value="InterPro"/>
</dbReference>
<dbReference type="Gene3D" id="2.30.30.130">
    <property type="entry name" value="Transposase, Mu, C-terminal"/>
    <property type="match status" value="1"/>
</dbReference>
<name>I2NI76_9PAST</name>
<dbReference type="RefSeq" id="WP_005708977.1">
    <property type="nucleotide sequence ID" value="NZ_AJMU01000054.1"/>
</dbReference>
<proteinExistence type="predicted"/>
<dbReference type="Pfam" id="PF09299">
    <property type="entry name" value="Mu-transpos_C"/>
    <property type="match status" value="1"/>
</dbReference>
<feature type="domain" description="Bacteriophage Mu transposase" evidence="1">
    <location>
        <begin position="14"/>
        <end position="232"/>
    </location>
</feature>
<dbReference type="SUPFAM" id="SSF50610">
    <property type="entry name" value="mu transposase, C-terminal domain"/>
    <property type="match status" value="1"/>
</dbReference>
<dbReference type="GO" id="GO:0004803">
    <property type="term" value="F:transposase activity"/>
    <property type="evidence" value="ECO:0007669"/>
    <property type="project" value="InterPro"/>
</dbReference>
<dbReference type="EMBL" id="AJMU01000054">
    <property type="protein sequence ID" value="EIG25537.1"/>
    <property type="molecule type" value="Genomic_DNA"/>
</dbReference>
<dbReference type="eggNOG" id="COG2801">
    <property type="taxonomic scope" value="Bacteria"/>
</dbReference>
<gene>
    <name evidence="3" type="ORF">HMPREF1054_1946</name>
</gene>
<dbReference type="InterPro" id="IPR015378">
    <property type="entry name" value="Transposase-like_Mu_C"/>
</dbReference>
<dbReference type="GO" id="GO:0006313">
    <property type="term" value="P:DNA transposition"/>
    <property type="evidence" value="ECO:0007669"/>
    <property type="project" value="InterPro"/>
</dbReference>
<dbReference type="InterPro" id="IPR009004">
    <property type="entry name" value="Transposase_Mu_C"/>
</dbReference>
<organism evidence="3 4">
    <name type="scientific">Haemophilus paraphrohaemolyticus HK411</name>
    <dbReference type="NCBI Taxonomy" id="1095743"/>
    <lineage>
        <taxon>Bacteria</taxon>
        <taxon>Pseudomonadati</taxon>
        <taxon>Pseudomonadota</taxon>
        <taxon>Gammaproteobacteria</taxon>
        <taxon>Pasteurellales</taxon>
        <taxon>Pasteurellaceae</taxon>
        <taxon>Haemophilus</taxon>
    </lineage>
</organism>
<evidence type="ECO:0000313" key="3">
    <source>
        <dbReference type="EMBL" id="EIG25537.1"/>
    </source>
</evidence>
<dbReference type="InterPro" id="IPR036397">
    <property type="entry name" value="RNaseH_sf"/>
</dbReference>